<protein>
    <submittedName>
        <fullName evidence="2">Putative ovule protein</fullName>
    </submittedName>
</protein>
<organism evidence="2">
    <name type="scientific">Solanum chacoense</name>
    <name type="common">Chaco potato</name>
    <dbReference type="NCBI Taxonomy" id="4108"/>
    <lineage>
        <taxon>Eukaryota</taxon>
        <taxon>Viridiplantae</taxon>
        <taxon>Streptophyta</taxon>
        <taxon>Embryophyta</taxon>
        <taxon>Tracheophyta</taxon>
        <taxon>Spermatophyta</taxon>
        <taxon>Magnoliopsida</taxon>
        <taxon>eudicotyledons</taxon>
        <taxon>Gunneridae</taxon>
        <taxon>Pentapetalae</taxon>
        <taxon>asterids</taxon>
        <taxon>lamiids</taxon>
        <taxon>Solanales</taxon>
        <taxon>Solanaceae</taxon>
        <taxon>Solanoideae</taxon>
        <taxon>Solaneae</taxon>
        <taxon>Solanum</taxon>
    </lineage>
</organism>
<name>A0A0V0GKU5_SOLCH</name>
<feature type="non-terminal residue" evidence="2">
    <location>
        <position position="1"/>
    </location>
</feature>
<dbReference type="EMBL" id="GEDG01036525">
    <property type="protein sequence ID" value="JAP08654.1"/>
    <property type="molecule type" value="Transcribed_RNA"/>
</dbReference>
<dbReference type="AlphaFoldDB" id="A0A0V0GKU5"/>
<feature type="compositionally biased region" description="Basic residues" evidence="1">
    <location>
        <begin position="16"/>
        <end position="26"/>
    </location>
</feature>
<feature type="compositionally biased region" description="Polar residues" evidence="1">
    <location>
        <begin position="1"/>
        <end position="14"/>
    </location>
</feature>
<reference evidence="2" key="1">
    <citation type="submission" date="2015-12" db="EMBL/GenBank/DDBJ databases">
        <title>Gene expression during late stages of embryo sac development: a critical building block for successful pollen-pistil interactions.</title>
        <authorList>
            <person name="Liu Y."/>
            <person name="Joly V."/>
            <person name="Sabar M."/>
            <person name="Matton D.P."/>
        </authorList>
    </citation>
    <scope>NUCLEOTIDE SEQUENCE</scope>
</reference>
<accession>A0A0V0GKU5</accession>
<proteinExistence type="predicted"/>
<evidence type="ECO:0000313" key="2">
    <source>
        <dbReference type="EMBL" id="JAP08654.1"/>
    </source>
</evidence>
<sequence length="99" mass="11631">GTAKQIQTINQPPATQHHRRNHRRRYSQYNSQPVKHVGEFHFKDGRSKKRDNDDEWRKHVKKGGVWATNSKKRASEGYHSIGISSLFVFDFLQSPIEME</sequence>
<feature type="region of interest" description="Disordered" evidence="1">
    <location>
        <begin position="1"/>
        <end position="33"/>
    </location>
</feature>
<evidence type="ECO:0000256" key="1">
    <source>
        <dbReference type="SAM" id="MobiDB-lite"/>
    </source>
</evidence>